<proteinExistence type="predicted"/>
<evidence type="ECO:0000313" key="2">
    <source>
        <dbReference type="Proteomes" id="UP000534783"/>
    </source>
</evidence>
<dbReference type="RefSeq" id="WP_168058429.1">
    <property type="nucleotide sequence ID" value="NZ_VTOW01000001.1"/>
</dbReference>
<accession>A0A7X6I9Z0</accession>
<keyword evidence="2" id="KW-1185">Reference proteome</keyword>
<organism evidence="1 2">
    <name type="scientific">Candidatus Manganitrophus noduliformans</name>
    <dbReference type="NCBI Taxonomy" id="2606439"/>
    <lineage>
        <taxon>Bacteria</taxon>
        <taxon>Pseudomonadati</taxon>
        <taxon>Nitrospirota</taxon>
        <taxon>Nitrospiria</taxon>
        <taxon>Candidatus Troglogloeales</taxon>
        <taxon>Candidatus Manganitrophaceae</taxon>
        <taxon>Candidatus Manganitrophus</taxon>
    </lineage>
</organism>
<gene>
    <name evidence="1" type="ORF">MNODULE_05340</name>
</gene>
<dbReference type="AlphaFoldDB" id="A0A7X6I9Z0"/>
<evidence type="ECO:0008006" key="3">
    <source>
        <dbReference type="Google" id="ProtNLM"/>
    </source>
</evidence>
<sequence>MARSEDMGRNLGVAGATYAIAEPDALSEIEARAKEVNWEERFNEKKMKQAVASYRPSGLRRLPRATTTRTRAVEMTYTLSADIPDGQGGVLYPRGYTFNPLQYVSLPNTLVIIDAEDAEQVAWFRSSEYANDPKAFLLLTGGSYSSLIDILKRPVYYADANLIERLKVRSTPAIAIQKGSMMEVQEIAIPSKK</sequence>
<name>A0A7X6I9Z0_9BACT</name>
<reference evidence="1 2" key="1">
    <citation type="journal article" date="2020" name="Nature">
        <title>Bacterial chemolithoautotrophy via manganese oxidation.</title>
        <authorList>
            <person name="Yu H."/>
            <person name="Leadbetter J.R."/>
        </authorList>
    </citation>
    <scope>NUCLEOTIDE SEQUENCE [LARGE SCALE GENOMIC DNA]</scope>
    <source>
        <strain evidence="1 2">Mn-1</strain>
    </source>
</reference>
<evidence type="ECO:0000313" key="1">
    <source>
        <dbReference type="EMBL" id="NKE70166.1"/>
    </source>
</evidence>
<protein>
    <recommendedName>
        <fullName evidence="3">Type-F conjugative transfer system protein TraW</fullName>
    </recommendedName>
</protein>
<dbReference type="Proteomes" id="UP000534783">
    <property type="component" value="Unassembled WGS sequence"/>
</dbReference>
<dbReference type="EMBL" id="VTOW01000001">
    <property type="protein sequence ID" value="NKE70166.1"/>
    <property type="molecule type" value="Genomic_DNA"/>
</dbReference>
<comment type="caution">
    <text evidence="1">The sequence shown here is derived from an EMBL/GenBank/DDBJ whole genome shotgun (WGS) entry which is preliminary data.</text>
</comment>